<reference evidence="1" key="1">
    <citation type="submission" date="2019-02" db="EMBL/GenBank/DDBJ databases">
        <authorList>
            <person name="Gruber-Vodicka R. H."/>
            <person name="Seah K. B. B."/>
        </authorList>
    </citation>
    <scope>NUCLEOTIDE SEQUENCE</scope>
    <source>
        <strain evidence="2">BECK_BY2</strain>
        <strain evidence="1">BECK_BY3</strain>
    </source>
</reference>
<evidence type="ECO:0000313" key="1">
    <source>
        <dbReference type="EMBL" id="VFK55615.1"/>
    </source>
</evidence>
<protein>
    <submittedName>
        <fullName evidence="1">Uncharacterized protein</fullName>
    </submittedName>
</protein>
<accession>A0A450ZP26</accession>
<gene>
    <name evidence="2" type="ORF">BECKTUN1418E_GA0071001_10712</name>
    <name evidence="1" type="ORF">BECKTUN1418F_GA0071002_10712</name>
</gene>
<dbReference type="EMBL" id="CAADFY010000071">
    <property type="protein sequence ID" value="VFK55615.1"/>
    <property type="molecule type" value="Genomic_DNA"/>
</dbReference>
<organism evidence="1">
    <name type="scientific">Candidatus Kentrum sp. TUN</name>
    <dbReference type="NCBI Taxonomy" id="2126343"/>
    <lineage>
        <taxon>Bacteria</taxon>
        <taxon>Pseudomonadati</taxon>
        <taxon>Pseudomonadota</taxon>
        <taxon>Gammaproteobacteria</taxon>
        <taxon>Candidatus Kentrum</taxon>
    </lineage>
</organism>
<dbReference type="AlphaFoldDB" id="A0A450ZP26"/>
<sequence>MLDAKTRRAVVQHAMNIISFIQQIEEEVQTILELLEIEKESVPFEDENFDSLKS</sequence>
<evidence type="ECO:0000313" key="2">
    <source>
        <dbReference type="EMBL" id="VFK61732.1"/>
    </source>
</evidence>
<proteinExistence type="predicted"/>
<dbReference type="EMBL" id="CAADFV010000071">
    <property type="protein sequence ID" value="VFK61732.1"/>
    <property type="molecule type" value="Genomic_DNA"/>
</dbReference>
<name>A0A450ZP26_9GAMM</name>